<sequence>MQELFRLCCFIGSRCFSHRVGAAANPNAFDVTPPLPPAVDLLNQALAVAAAPAAAAAAPAAAAATGDAREDFAAHSAAAAQPPTAPTAAAAAAAAVAPAEGIASSSSSSSSSNGEAALLQELRRRLVLQLQPPSLRAPCCIAEANKEIAKRKLLAAVASPTDPEEVAAVFGLAALLMQCADLKQLNRRSPLSALFLQTLTDELQGSLAQALSSAAPQGFISRYLLLSLFEWLPLRLFPGAAGPLRRLLLEELQRQQVLQSDRRTLRALGAALGAALATETAKLDAIMPPPNAGVFVSREREASGRVAHMKRLAFLLLAAPEGFFTAHVALLLERLTEALKPSYPAAVSVEITIQ</sequence>
<dbReference type="VEuPathDB" id="ToxoDB:ETH2_0908900"/>
<dbReference type="VEuPathDB" id="ToxoDB:ETH_00036100"/>
<evidence type="ECO:0000313" key="2">
    <source>
        <dbReference type="Proteomes" id="UP000030747"/>
    </source>
</evidence>
<protein>
    <submittedName>
        <fullName evidence="1">Dopey, N-terminal domain-containing protein, putative</fullName>
    </submittedName>
</protein>
<proteinExistence type="predicted"/>
<organism evidence="1 2">
    <name type="scientific">Eimeria tenella</name>
    <name type="common">Coccidian parasite</name>
    <dbReference type="NCBI Taxonomy" id="5802"/>
    <lineage>
        <taxon>Eukaryota</taxon>
        <taxon>Sar</taxon>
        <taxon>Alveolata</taxon>
        <taxon>Apicomplexa</taxon>
        <taxon>Conoidasida</taxon>
        <taxon>Coccidia</taxon>
        <taxon>Eucoccidiorida</taxon>
        <taxon>Eimeriorina</taxon>
        <taxon>Eimeriidae</taxon>
        <taxon>Eimeria</taxon>
    </lineage>
</organism>
<dbReference type="OrthoDB" id="297643at2759"/>
<gene>
    <name evidence="1" type="ORF">ETH_00036100</name>
</gene>
<keyword evidence="2" id="KW-1185">Reference proteome</keyword>
<dbReference type="EMBL" id="HG677131">
    <property type="protein sequence ID" value="CDJ44468.1"/>
    <property type="molecule type" value="Genomic_DNA"/>
</dbReference>
<reference evidence="1" key="2">
    <citation type="submission" date="2013-10" db="EMBL/GenBank/DDBJ databases">
        <authorList>
            <person name="Aslett M."/>
        </authorList>
    </citation>
    <scope>NUCLEOTIDE SEQUENCE [LARGE SCALE GENOMIC DNA]</scope>
    <source>
        <strain evidence="1">Houghton</strain>
    </source>
</reference>
<dbReference type="GeneID" id="25256261"/>
<dbReference type="Proteomes" id="UP000030747">
    <property type="component" value="Unassembled WGS sequence"/>
</dbReference>
<name>U6L5L1_EIMTE</name>
<feature type="non-terminal residue" evidence="1">
    <location>
        <position position="354"/>
    </location>
</feature>
<reference evidence="1" key="1">
    <citation type="submission" date="2013-10" db="EMBL/GenBank/DDBJ databases">
        <title>Genomic analysis of the causative agents of coccidiosis in chickens.</title>
        <authorList>
            <person name="Reid A.J."/>
            <person name="Blake D."/>
            <person name="Billington K."/>
            <person name="Browne H."/>
            <person name="Dunn M."/>
            <person name="Hung S."/>
            <person name="Kawahara F."/>
            <person name="Miranda-Saavedra D."/>
            <person name="Mourier T."/>
            <person name="Nagra H."/>
            <person name="Otto T.D."/>
            <person name="Rawlings N."/>
            <person name="Sanchez A."/>
            <person name="Sanders M."/>
            <person name="Subramaniam C."/>
            <person name="Tay Y."/>
            <person name="Dear P."/>
            <person name="Doerig C."/>
            <person name="Gruber A."/>
            <person name="Parkinson J."/>
            <person name="Shirley M."/>
            <person name="Wan K.L."/>
            <person name="Berriman M."/>
            <person name="Tomley F."/>
            <person name="Pain A."/>
        </authorList>
    </citation>
    <scope>NUCLEOTIDE SEQUENCE [LARGE SCALE GENOMIC DNA]</scope>
    <source>
        <strain evidence="1">Houghton</strain>
    </source>
</reference>
<dbReference type="AlphaFoldDB" id="U6L5L1"/>
<evidence type="ECO:0000313" key="1">
    <source>
        <dbReference type="EMBL" id="CDJ44468.1"/>
    </source>
</evidence>
<dbReference type="RefSeq" id="XP_013235217.1">
    <property type="nucleotide sequence ID" value="XM_013379763.1"/>
</dbReference>
<accession>U6L5L1</accession>